<feature type="region of interest" description="Disordered" evidence="1">
    <location>
        <begin position="91"/>
        <end position="112"/>
    </location>
</feature>
<dbReference type="OrthoDB" id="7457990at2759"/>
<organism evidence="2 3">
    <name type="scientific">Parnassius apollo</name>
    <name type="common">Apollo butterfly</name>
    <name type="synonym">Papilio apollo</name>
    <dbReference type="NCBI Taxonomy" id="110799"/>
    <lineage>
        <taxon>Eukaryota</taxon>
        <taxon>Metazoa</taxon>
        <taxon>Ecdysozoa</taxon>
        <taxon>Arthropoda</taxon>
        <taxon>Hexapoda</taxon>
        <taxon>Insecta</taxon>
        <taxon>Pterygota</taxon>
        <taxon>Neoptera</taxon>
        <taxon>Endopterygota</taxon>
        <taxon>Lepidoptera</taxon>
        <taxon>Glossata</taxon>
        <taxon>Ditrysia</taxon>
        <taxon>Papilionoidea</taxon>
        <taxon>Papilionidae</taxon>
        <taxon>Parnassiinae</taxon>
        <taxon>Parnassini</taxon>
        <taxon>Parnassius</taxon>
        <taxon>Parnassius</taxon>
    </lineage>
</organism>
<gene>
    <name evidence="2" type="ORF">PAPOLLO_LOCUS22078</name>
</gene>
<name>A0A8S3XU20_PARAO</name>
<keyword evidence="3" id="KW-1185">Reference proteome</keyword>
<dbReference type="AlphaFoldDB" id="A0A8S3XU20"/>
<protein>
    <submittedName>
        <fullName evidence="2">(apollo) hypothetical protein</fullName>
    </submittedName>
</protein>
<feature type="region of interest" description="Disordered" evidence="1">
    <location>
        <begin position="43"/>
        <end position="78"/>
    </location>
</feature>
<feature type="compositionally biased region" description="Polar residues" evidence="1">
    <location>
        <begin position="62"/>
        <end position="72"/>
    </location>
</feature>
<feature type="compositionally biased region" description="Low complexity" evidence="1">
    <location>
        <begin position="18"/>
        <end position="29"/>
    </location>
</feature>
<evidence type="ECO:0000313" key="2">
    <source>
        <dbReference type="EMBL" id="CAG5041258.1"/>
    </source>
</evidence>
<dbReference type="Proteomes" id="UP000691718">
    <property type="component" value="Unassembled WGS sequence"/>
</dbReference>
<accession>A0A8S3XU20</accession>
<proteinExistence type="predicted"/>
<comment type="caution">
    <text evidence="2">The sequence shown here is derived from an EMBL/GenBank/DDBJ whole genome shotgun (WGS) entry which is preliminary data.</text>
</comment>
<feature type="compositionally biased region" description="Basic residues" evidence="1">
    <location>
        <begin position="91"/>
        <end position="101"/>
    </location>
</feature>
<dbReference type="EMBL" id="CAJQZP010001359">
    <property type="protein sequence ID" value="CAG5041258.1"/>
    <property type="molecule type" value="Genomic_DNA"/>
</dbReference>
<sequence length="124" mass="13711">MAPRGTPRVTPKVQRNISTKTNTTKANSSPVTAIKKVIATRNTPDKSNIKMSSTKKIEPKQRTNTVTKVSTPKSKENKPIILSGSVTKSAKKALWKRRPKPAHSGVPVPEKMKRLLEEQLQDSD</sequence>
<reference evidence="2" key="1">
    <citation type="submission" date="2021-04" db="EMBL/GenBank/DDBJ databases">
        <authorList>
            <person name="Tunstrom K."/>
        </authorList>
    </citation>
    <scope>NUCLEOTIDE SEQUENCE</scope>
</reference>
<evidence type="ECO:0000313" key="3">
    <source>
        <dbReference type="Proteomes" id="UP000691718"/>
    </source>
</evidence>
<feature type="region of interest" description="Disordered" evidence="1">
    <location>
        <begin position="1"/>
        <end position="29"/>
    </location>
</feature>
<evidence type="ECO:0000256" key="1">
    <source>
        <dbReference type="SAM" id="MobiDB-lite"/>
    </source>
</evidence>